<dbReference type="EMBL" id="CP000159">
    <property type="protein sequence ID" value="ABC44816.1"/>
    <property type="molecule type" value="Genomic_DNA"/>
</dbReference>
<evidence type="ECO:0000313" key="2">
    <source>
        <dbReference type="EMBL" id="ABC44816.1"/>
    </source>
</evidence>
<accession>Q2S629</accession>
<reference evidence="2 3" key="1">
    <citation type="journal article" date="2005" name="Proc. Natl. Acad. Sci. U.S.A.">
        <title>The genome of Salinibacter ruber: convergence and gene exchange among hyperhalophilic bacteria and archaea.</title>
        <authorList>
            <person name="Mongodin E.F."/>
            <person name="Nelson K.E."/>
            <person name="Daugherty S."/>
            <person name="Deboy R.T."/>
            <person name="Wister J."/>
            <person name="Khouri H."/>
            <person name="Weidman J."/>
            <person name="Walsh D.A."/>
            <person name="Papke R.T."/>
            <person name="Sanchez Perez G."/>
            <person name="Sharma A.K."/>
            <person name="Nesbo C.L."/>
            <person name="MacLeod D."/>
            <person name="Bapteste E."/>
            <person name="Doolittle W.F."/>
            <person name="Charlebois R.L."/>
            <person name="Legault B."/>
            <person name="Rodriguez-Valera F."/>
        </authorList>
    </citation>
    <scope>NUCLEOTIDE SEQUENCE [LARGE SCALE GENOMIC DNA]</scope>
    <source>
        <strain evidence="3">DSM 13855 / CECT 5946 / M31</strain>
    </source>
</reference>
<proteinExistence type="predicted"/>
<dbReference type="GO" id="GO:0016757">
    <property type="term" value="F:glycosyltransferase activity"/>
    <property type="evidence" value="ECO:0007669"/>
    <property type="project" value="UniProtKB-ARBA"/>
</dbReference>
<dbReference type="RefSeq" id="WP_011402985.1">
    <property type="nucleotide sequence ID" value="NC_007677.1"/>
</dbReference>
<evidence type="ECO:0000259" key="1">
    <source>
        <dbReference type="Pfam" id="PF13579"/>
    </source>
</evidence>
<gene>
    <name evidence="2" type="ordered locus">SRU_0201</name>
</gene>
<dbReference type="KEGG" id="sru:SRU_0201"/>
<sequence>MQTRGIRAEKPVKNPPALAGGEVKGRRYDAVVSLTTPPLLPVAMAVARLLRGQSYGIWSMDLHPEAETAVGMIDGEGPLGRLLYALTDWSYRRAAFTVDLGPHMKERIRAKGVLDERLHTIPVWNKKEEVFPISDDENPLVEEVGIHDKFVVMYSGNAGLGVLKKGRNAGDTASSMKFTSPNIEKYWLCLRLASPLRNSSPGLGTGSAASRRESP</sequence>
<organism evidence="2 3">
    <name type="scientific">Salinibacter ruber (strain DSM 13855 / M31)</name>
    <dbReference type="NCBI Taxonomy" id="309807"/>
    <lineage>
        <taxon>Bacteria</taxon>
        <taxon>Pseudomonadati</taxon>
        <taxon>Rhodothermota</taxon>
        <taxon>Rhodothermia</taxon>
        <taxon>Rhodothermales</taxon>
        <taxon>Salinibacteraceae</taxon>
        <taxon>Salinibacter</taxon>
    </lineage>
</organism>
<dbReference type="HOGENOM" id="CLU_1282466_0_0_10"/>
<dbReference type="InterPro" id="IPR028098">
    <property type="entry name" value="Glyco_trans_4-like_N"/>
</dbReference>
<dbReference type="OrthoDB" id="9811902at2"/>
<name>Q2S629_SALRD</name>
<dbReference type="STRING" id="309807.SRU_0201"/>
<dbReference type="eggNOG" id="COG0438">
    <property type="taxonomic scope" value="Bacteria"/>
</dbReference>
<protein>
    <submittedName>
        <fullName evidence="2">Colanic acid biosynthesis glycosyl transferase</fullName>
    </submittedName>
</protein>
<keyword evidence="2" id="KW-0808">Transferase</keyword>
<dbReference type="EnsemblBacteria" id="ABC44816">
    <property type="protein sequence ID" value="ABC44816"/>
    <property type="gene ID" value="SRU_0201"/>
</dbReference>
<dbReference type="CAZy" id="GT4">
    <property type="family name" value="Glycosyltransferase Family 4"/>
</dbReference>
<evidence type="ECO:0000313" key="3">
    <source>
        <dbReference type="Proteomes" id="UP000008674"/>
    </source>
</evidence>
<keyword evidence="3" id="KW-1185">Reference proteome</keyword>
<dbReference type="Pfam" id="PF13579">
    <property type="entry name" value="Glyco_trans_4_4"/>
    <property type="match status" value="1"/>
</dbReference>
<dbReference type="AlphaFoldDB" id="Q2S629"/>
<dbReference type="SUPFAM" id="SSF53756">
    <property type="entry name" value="UDP-Glycosyltransferase/glycogen phosphorylase"/>
    <property type="match status" value="1"/>
</dbReference>
<dbReference type="Proteomes" id="UP000008674">
    <property type="component" value="Chromosome"/>
</dbReference>
<feature type="domain" description="Glycosyltransferase subfamily 4-like N-terminal" evidence="1">
    <location>
        <begin position="24"/>
        <end position="124"/>
    </location>
</feature>